<dbReference type="Proteomes" id="UP000008065">
    <property type="component" value="Unassembled WGS sequence"/>
</dbReference>
<dbReference type="OrthoDB" id="10328094at2759"/>
<reference evidence="2" key="1">
    <citation type="journal article" date="2011" name="Genetics">
        <title>Massive changes in genome architecture accompany the transition to self-fertility in the filamentous fungus Neurospora tetrasperma.</title>
        <authorList>
            <person name="Ellison C.E."/>
            <person name="Stajich J.E."/>
            <person name="Jacobson D.J."/>
            <person name="Natvig D.O."/>
            <person name="Lapidus A."/>
            <person name="Foster B."/>
            <person name="Aerts A."/>
            <person name="Riley R."/>
            <person name="Lindquist E.A."/>
            <person name="Grigoriev I.V."/>
            <person name="Taylor J.W."/>
        </authorList>
    </citation>
    <scope>NUCLEOTIDE SEQUENCE [LARGE SCALE GENOMIC DNA]</scope>
    <source>
        <strain evidence="2">FGSC 2508 / P0657</strain>
    </source>
</reference>
<evidence type="ECO:0000313" key="1">
    <source>
        <dbReference type="EMBL" id="EGO57642.1"/>
    </source>
</evidence>
<name>F8MLS3_NEUT8</name>
<evidence type="ECO:0000313" key="2">
    <source>
        <dbReference type="Proteomes" id="UP000008065"/>
    </source>
</evidence>
<protein>
    <submittedName>
        <fullName evidence="1">Uncharacterized protein</fullName>
    </submittedName>
</protein>
<dbReference type="AlphaFoldDB" id="F8MLS3"/>
<accession>F8MLS3</accession>
<dbReference type="HOGENOM" id="CLU_2278229_0_0_1"/>
<dbReference type="EMBL" id="GL891304">
    <property type="protein sequence ID" value="EGO57642.1"/>
    <property type="molecule type" value="Genomic_DNA"/>
</dbReference>
<dbReference type="KEGG" id="nte:NEUTE1DRAFT100545"/>
<proteinExistence type="predicted"/>
<keyword evidence="2" id="KW-1185">Reference proteome</keyword>
<dbReference type="VEuPathDB" id="FungiDB:NEUTE1DRAFT_100545"/>
<organism evidence="1 2">
    <name type="scientific">Neurospora tetrasperma (strain FGSC 2508 / ATCC MYA-4615 / P0657)</name>
    <dbReference type="NCBI Taxonomy" id="510951"/>
    <lineage>
        <taxon>Eukaryota</taxon>
        <taxon>Fungi</taxon>
        <taxon>Dikarya</taxon>
        <taxon>Ascomycota</taxon>
        <taxon>Pezizomycotina</taxon>
        <taxon>Sordariomycetes</taxon>
        <taxon>Sordariomycetidae</taxon>
        <taxon>Sordariales</taxon>
        <taxon>Sordariaceae</taxon>
        <taxon>Neurospora</taxon>
    </lineage>
</organism>
<dbReference type="RefSeq" id="XP_009850741.1">
    <property type="nucleotide sequence ID" value="XM_009852439.1"/>
</dbReference>
<dbReference type="GeneID" id="20821674"/>
<sequence length="102" mass="11030">MTPAIACTRHKGTEPRAASRCLHAHAPVAGLGTVVSHGVVQTWQKSRNAVTSQGYLSRFQVHCAAEHSLSQVAPEAIRVRKADKQLVESDTCNGLEVDFHES</sequence>
<gene>
    <name evidence="1" type="ORF">NEUTE1DRAFT_100545</name>
</gene>